<proteinExistence type="predicted"/>
<protein>
    <submittedName>
        <fullName evidence="1">Uncharacterized protein</fullName>
    </submittedName>
</protein>
<organism evidence="1">
    <name type="scientific">Arundo donax</name>
    <name type="common">Giant reed</name>
    <name type="synonym">Donax arundinaceus</name>
    <dbReference type="NCBI Taxonomy" id="35708"/>
    <lineage>
        <taxon>Eukaryota</taxon>
        <taxon>Viridiplantae</taxon>
        <taxon>Streptophyta</taxon>
        <taxon>Embryophyta</taxon>
        <taxon>Tracheophyta</taxon>
        <taxon>Spermatophyta</taxon>
        <taxon>Magnoliopsida</taxon>
        <taxon>Liliopsida</taxon>
        <taxon>Poales</taxon>
        <taxon>Poaceae</taxon>
        <taxon>PACMAD clade</taxon>
        <taxon>Arundinoideae</taxon>
        <taxon>Arundineae</taxon>
        <taxon>Arundo</taxon>
    </lineage>
</organism>
<sequence>MAGKRNGSQERHLQMQLIQAKLLSITSL</sequence>
<dbReference type="EMBL" id="GBRH01240819">
    <property type="protein sequence ID" value="JAD57076.1"/>
    <property type="molecule type" value="Transcribed_RNA"/>
</dbReference>
<name>A0A0A9B149_ARUDO</name>
<evidence type="ECO:0000313" key="1">
    <source>
        <dbReference type="EMBL" id="JAD57076.1"/>
    </source>
</evidence>
<reference evidence="1" key="2">
    <citation type="journal article" date="2015" name="Data Brief">
        <title>Shoot transcriptome of the giant reed, Arundo donax.</title>
        <authorList>
            <person name="Barrero R.A."/>
            <person name="Guerrero F.D."/>
            <person name="Moolhuijzen P."/>
            <person name="Goolsby J.A."/>
            <person name="Tidwell J."/>
            <person name="Bellgard S.E."/>
            <person name="Bellgard M.I."/>
        </authorList>
    </citation>
    <scope>NUCLEOTIDE SEQUENCE</scope>
    <source>
        <tissue evidence="1">Shoot tissue taken approximately 20 cm above the soil surface</tissue>
    </source>
</reference>
<dbReference type="AlphaFoldDB" id="A0A0A9B149"/>
<accession>A0A0A9B149</accession>
<reference evidence="1" key="1">
    <citation type="submission" date="2014-09" db="EMBL/GenBank/DDBJ databases">
        <authorList>
            <person name="Magalhaes I.L.F."/>
            <person name="Oliveira U."/>
            <person name="Santos F.R."/>
            <person name="Vidigal T.H.D.A."/>
            <person name="Brescovit A.D."/>
            <person name="Santos A.J."/>
        </authorList>
    </citation>
    <scope>NUCLEOTIDE SEQUENCE</scope>
    <source>
        <tissue evidence="1">Shoot tissue taken approximately 20 cm above the soil surface</tissue>
    </source>
</reference>